<protein>
    <submittedName>
        <fullName evidence="1">Uncharacterized protein</fullName>
    </submittedName>
</protein>
<proteinExistence type="predicted"/>
<accession>A0ACC0ANU3</accession>
<organism evidence="1 2">
    <name type="scientific">Catharanthus roseus</name>
    <name type="common">Madagascar periwinkle</name>
    <name type="synonym">Vinca rosea</name>
    <dbReference type="NCBI Taxonomy" id="4058"/>
    <lineage>
        <taxon>Eukaryota</taxon>
        <taxon>Viridiplantae</taxon>
        <taxon>Streptophyta</taxon>
        <taxon>Embryophyta</taxon>
        <taxon>Tracheophyta</taxon>
        <taxon>Spermatophyta</taxon>
        <taxon>Magnoliopsida</taxon>
        <taxon>eudicotyledons</taxon>
        <taxon>Gunneridae</taxon>
        <taxon>Pentapetalae</taxon>
        <taxon>asterids</taxon>
        <taxon>lamiids</taxon>
        <taxon>Gentianales</taxon>
        <taxon>Apocynaceae</taxon>
        <taxon>Rauvolfioideae</taxon>
        <taxon>Vinceae</taxon>
        <taxon>Catharanthinae</taxon>
        <taxon>Catharanthus</taxon>
    </lineage>
</organism>
<gene>
    <name evidence="1" type="ORF">M9H77_21961</name>
</gene>
<evidence type="ECO:0000313" key="2">
    <source>
        <dbReference type="Proteomes" id="UP001060085"/>
    </source>
</evidence>
<comment type="caution">
    <text evidence="1">The sequence shown here is derived from an EMBL/GenBank/DDBJ whole genome shotgun (WGS) entry which is preliminary data.</text>
</comment>
<reference evidence="2" key="1">
    <citation type="journal article" date="2023" name="Nat. Plants">
        <title>Single-cell RNA sequencing provides a high-resolution roadmap for understanding the multicellular compartmentation of specialized metabolism.</title>
        <authorList>
            <person name="Sun S."/>
            <person name="Shen X."/>
            <person name="Li Y."/>
            <person name="Li Y."/>
            <person name="Wang S."/>
            <person name="Li R."/>
            <person name="Zhang H."/>
            <person name="Shen G."/>
            <person name="Guo B."/>
            <person name="Wei J."/>
            <person name="Xu J."/>
            <person name="St-Pierre B."/>
            <person name="Chen S."/>
            <person name="Sun C."/>
        </authorList>
    </citation>
    <scope>NUCLEOTIDE SEQUENCE [LARGE SCALE GENOMIC DNA]</scope>
</reference>
<evidence type="ECO:0000313" key="1">
    <source>
        <dbReference type="EMBL" id="KAI5662638.1"/>
    </source>
</evidence>
<dbReference type="EMBL" id="CM044705">
    <property type="protein sequence ID" value="KAI5662638.1"/>
    <property type="molecule type" value="Genomic_DNA"/>
</dbReference>
<name>A0ACC0ANU3_CATRO</name>
<keyword evidence="2" id="KW-1185">Reference proteome</keyword>
<dbReference type="Proteomes" id="UP001060085">
    <property type="component" value="Linkage Group LG05"/>
</dbReference>
<sequence length="382" mass="43935">MIISKSLIKKLEHRLLIQKNRTNAIIRQLHSDIVLLLQNGHHHAALQRVELLYQDRLILSAYDQVGKFCNCVRINLNDISSDSNLSADVWEAVGSLIFAASRCGELPELYSIRILFTRLLGENFERTNVELLPGNRVNSQIKHNLCKRSVSEDEKIQLLNEIATEEKQDLQLQIKVPKRSLSKELHEPTGENECQVFQEMLQRVESKFCLKECKNMVTYWAKNTNTNVTDKIADSLKANNNGTGIRKRDHDDEEEDIRIRIRIGSTVSATKSRGAIRCLHDKEERELNAAEDWMSFKRSNKRKVSKGNGNAMKKNQDLKNTNYVYSSENAGDKKKMSSCSPLTHVHPKLPDYDDLVAKFSYLKNDKTMRSSSFRAHHNLFLR</sequence>